<dbReference type="PROSITE" id="PS50887">
    <property type="entry name" value="GGDEF"/>
    <property type="match status" value="1"/>
</dbReference>
<dbReference type="InterPro" id="IPR000160">
    <property type="entry name" value="GGDEF_dom"/>
</dbReference>
<comment type="caution">
    <text evidence="2">The sequence shown here is derived from an EMBL/GenBank/DDBJ whole genome shotgun (WGS) entry which is preliminary data.</text>
</comment>
<dbReference type="InterPro" id="IPR029016">
    <property type="entry name" value="GAF-like_dom_sf"/>
</dbReference>
<protein>
    <recommendedName>
        <fullName evidence="1">GGDEF domain-containing protein</fullName>
    </recommendedName>
</protein>
<dbReference type="SMART" id="SM00267">
    <property type="entry name" value="GGDEF"/>
    <property type="match status" value="1"/>
</dbReference>
<accession>A0A1R1QH07</accession>
<keyword evidence="3" id="KW-1185">Reference proteome</keyword>
<dbReference type="Gene3D" id="3.30.450.40">
    <property type="match status" value="2"/>
</dbReference>
<dbReference type="SUPFAM" id="SSF55781">
    <property type="entry name" value="GAF domain-like"/>
    <property type="match status" value="2"/>
</dbReference>
<dbReference type="Gene3D" id="3.30.70.270">
    <property type="match status" value="1"/>
</dbReference>
<dbReference type="InterPro" id="IPR050469">
    <property type="entry name" value="Diguanylate_Cyclase"/>
</dbReference>
<dbReference type="Proteomes" id="UP000187367">
    <property type="component" value="Unassembled WGS sequence"/>
</dbReference>
<reference evidence="2 3" key="1">
    <citation type="submission" date="2017-01" db="EMBL/GenBank/DDBJ databases">
        <title>Bacillus phylogenomics.</title>
        <authorList>
            <person name="Dunlap C."/>
        </authorList>
    </citation>
    <scope>NUCLEOTIDE SEQUENCE [LARGE SCALE GENOMIC DNA]</scope>
    <source>
        <strain evidence="2 3">NRRL B-41282</strain>
    </source>
</reference>
<dbReference type="CDD" id="cd01949">
    <property type="entry name" value="GGDEF"/>
    <property type="match status" value="1"/>
</dbReference>
<name>A0A1R1QH07_9BACI</name>
<evidence type="ECO:0000313" key="2">
    <source>
        <dbReference type="EMBL" id="OMI03244.1"/>
    </source>
</evidence>
<dbReference type="NCBIfam" id="TIGR00254">
    <property type="entry name" value="GGDEF"/>
    <property type="match status" value="1"/>
</dbReference>
<accession>A0A1R1RWU0</accession>
<dbReference type="EMBL" id="MTJL01000029">
    <property type="protein sequence ID" value="OMI03244.1"/>
    <property type="molecule type" value="Genomic_DNA"/>
</dbReference>
<gene>
    <name evidence="2" type="ORF">BW143_14605</name>
</gene>
<dbReference type="GO" id="GO:0005886">
    <property type="term" value="C:plasma membrane"/>
    <property type="evidence" value="ECO:0007669"/>
    <property type="project" value="TreeGrafter"/>
</dbReference>
<dbReference type="SUPFAM" id="SSF55073">
    <property type="entry name" value="Nucleotide cyclase"/>
    <property type="match status" value="1"/>
</dbReference>
<dbReference type="GO" id="GO:0043709">
    <property type="term" value="P:cell adhesion involved in single-species biofilm formation"/>
    <property type="evidence" value="ECO:0007669"/>
    <property type="project" value="TreeGrafter"/>
</dbReference>
<proteinExistence type="predicted"/>
<evidence type="ECO:0000313" key="3">
    <source>
        <dbReference type="Proteomes" id="UP000187367"/>
    </source>
</evidence>
<feature type="domain" description="GGDEF" evidence="1">
    <location>
        <begin position="441"/>
        <end position="569"/>
    </location>
</feature>
<dbReference type="PANTHER" id="PTHR45138:SF9">
    <property type="entry name" value="DIGUANYLATE CYCLASE DGCM-RELATED"/>
    <property type="match status" value="1"/>
</dbReference>
<dbReference type="GO" id="GO:1902201">
    <property type="term" value="P:negative regulation of bacterial-type flagellum-dependent cell motility"/>
    <property type="evidence" value="ECO:0007669"/>
    <property type="project" value="TreeGrafter"/>
</dbReference>
<dbReference type="OrthoDB" id="9759607at2"/>
<dbReference type="InterPro" id="IPR043128">
    <property type="entry name" value="Rev_trsase/Diguanyl_cyclase"/>
</dbReference>
<dbReference type="InterPro" id="IPR029787">
    <property type="entry name" value="Nucleotide_cyclase"/>
</dbReference>
<dbReference type="RefSeq" id="WP_076761438.1">
    <property type="nucleotide sequence ID" value="NZ_JARMMI010000010.1"/>
</dbReference>
<organism evidence="2 3">
    <name type="scientific">Bacillus swezeyi</name>
    <dbReference type="NCBI Taxonomy" id="1925020"/>
    <lineage>
        <taxon>Bacteria</taxon>
        <taxon>Bacillati</taxon>
        <taxon>Bacillota</taxon>
        <taxon>Bacilli</taxon>
        <taxon>Bacillales</taxon>
        <taxon>Bacillaceae</taxon>
        <taxon>Bacillus</taxon>
    </lineage>
</organism>
<dbReference type="PANTHER" id="PTHR45138">
    <property type="entry name" value="REGULATORY COMPONENTS OF SENSORY TRANSDUCTION SYSTEM"/>
    <property type="match status" value="1"/>
</dbReference>
<dbReference type="AlphaFoldDB" id="A0A1R1QH07"/>
<dbReference type="Pfam" id="PF00990">
    <property type="entry name" value="GGDEF"/>
    <property type="match status" value="1"/>
</dbReference>
<dbReference type="GO" id="GO:0052621">
    <property type="term" value="F:diguanylate cyclase activity"/>
    <property type="evidence" value="ECO:0007669"/>
    <property type="project" value="TreeGrafter"/>
</dbReference>
<sequence length="571" mass="65165">MNRQTEDLYLSFHQELLQFLFKKPAVSYNDSVVWLKSAAESFFSFISLTLHASSSEPAMLKGKSGSINYINDYYTIITIKENNKYIELLCRKNHKIPKDLAESIHMCLTYCADLERSHDDKLRKTEIYKQTELLHELMDKEKVLKTMLEILRDVFPHLTYCLFLSYDQDQYIHLPAKEIDVQNESTDSFALEVYLSGQMKHKDESAVYIPIKGRQGTYGVLKASGPNAADMAQDICIISNAAGKAFENSRLYEQAKNMISNLELINETSHQLNRTKRLPDMMKNLSERLIGSFGAEEVGFFYNNHFEEQNLLPGSTGFFQTDAAAPYISYVKEKVSEENGVFVGNGSSLFGNEGYASLMGVPMLENNESKGFVIVLKKNACSFTFEMFKLFQTLIRHSTLAVSNSMLRDRLKYLVQTDRLTELYSRSYLDEKIQRSMKDDQRGVFVLFDIDNFKRINDTYGHQTGDEILIQVSRAIQQNIRQQDVGARWGGEELAVYLPKADLHAGEILAERLIALVRECTNPKVTISCGISHWSEDHPKSLTSLVKQADVALYAAKRNGKNRLMIQKPFS</sequence>
<dbReference type="FunFam" id="3.30.70.270:FF:000001">
    <property type="entry name" value="Diguanylate cyclase domain protein"/>
    <property type="match status" value="1"/>
</dbReference>
<evidence type="ECO:0000259" key="1">
    <source>
        <dbReference type="PROSITE" id="PS50887"/>
    </source>
</evidence>